<gene>
    <name evidence="1" type="ORF">HP397_06895</name>
</gene>
<name>A0A7Z0PG02_9FUSO</name>
<protein>
    <submittedName>
        <fullName evidence="1">Uncharacterized protein</fullName>
    </submittedName>
</protein>
<comment type="caution">
    <text evidence="1">The sequence shown here is derived from an EMBL/GenBank/DDBJ whole genome shotgun (WGS) entry which is preliminary data.</text>
</comment>
<accession>A0A7Z0PG02</accession>
<evidence type="ECO:0000313" key="2">
    <source>
        <dbReference type="Proteomes" id="UP000526184"/>
    </source>
</evidence>
<organism evidence="1 2">
    <name type="scientific">Streptobacillus felis</name>
    <dbReference type="NCBI Taxonomy" id="1384509"/>
    <lineage>
        <taxon>Bacteria</taxon>
        <taxon>Fusobacteriati</taxon>
        <taxon>Fusobacteriota</taxon>
        <taxon>Fusobacteriia</taxon>
        <taxon>Fusobacteriales</taxon>
        <taxon>Leptotrichiaceae</taxon>
        <taxon>Streptobacillus</taxon>
    </lineage>
</organism>
<sequence>KIYSYYEYKKYVVNYIKKANYYDGLKILQEDAKEYAKEINMNIKEYYFMPMEKRFIVIGDNGIYNNKKVYGIILTFYFSDYATNVHYIDEESYILDYEEFINLKKSDLIYELDDEKLEELYKKVEE</sequence>
<dbReference type="AlphaFoldDB" id="A0A7Z0PG02"/>
<evidence type="ECO:0000313" key="1">
    <source>
        <dbReference type="EMBL" id="NYV28526.1"/>
    </source>
</evidence>
<reference evidence="1 2" key="1">
    <citation type="submission" date="2020-05" db="EMBL/GenBank/DDBJ databases">
        <title>Streptobacillus felis strain LHL191014123.</title>
        <authorList>
            <person name="Fawzy A."/>
            <person name="Rau J."/>
            <person name="Risse K."/>
            <person name="Schauerte N."/>
            <person name="Geiger C."/>
            <person name="Blom J."/>
            <person name="Imirzalioglu C."/>
            <person name="Falgenhauer J."/>
            <person name="Bach A."/>
            <person name="Herden C."/>
            <person name="Eisenberg T."/>
        </authorList>
    </citation>
    <scope>NUCLEOTIDE SEQUENCE [LARGE SCALE GENOMIC DNA]</scope>
    <source>
        <strain evidence="1 2">LHL191014123</strain>
    </source>
</reference>
<dbReference type="EMBL" id="JABMKT010000106">
    <property type="protein sequence ID" value="NYV28526.1"/>
    <property type="molecule type" value="Genomic_DNA"/>
</dbReference>
<dbReference type="Proteomes" id="UP000526184">
    <property type="component" value="Unassembled WGS sequence"/>
</dbReference>
<dbReference type="RefSeq" id="WP_218950356.1">
    <property type="nucleotide sequence ID" value="NZ_JABMKT010000106.1"/>
</dbReference>
<proteinExistence type="predicted"/>
<keyword evidence="2" id="KW-1185">Reference proteome</keyword>
<feature type="non-terminal residue" evidence="1">
    <location>
        <position position="1"/>
    </location>
</feature>
<feature type="non-terminal residue" evidence="1">
    <location>
        <position position="126"/>
    </location>
</feature>